<dbReference type="Proteomes" id="UP000050384">
    <property type="component" value="Unassembled WGS sequence"/>
</dbReference>
<dbReference type="AlphaFoldDB" id="A0A0Q0DT32"/>
<name>A0A0Q0DT32_PSESX</name>
<evidence type="ECO:0000313" key="2">
    <source>
        <dbReference type="Proteomes" id="UP000050384"/>
    </source>
</evidence>
<gene>
    <name evidence="1" type="ORF">ALO94_200822</name>
</gene>
<evidence type="ECO:0000313" key="1">
    <source>
        <dbReference type="EMBL" id="KPZ01798.1"/>
    </source>
</evidence>
<dbReference type="EMBL" id="LJRI01000425">
    <property type="protein sequence ID" value="KPZ01798.1"/>
    <property type="molecule type" value="Genomic_DNA"/>
</dbReference>
<comment type="caution">
    <text evidence="1">The sequence shown here is derived from an EMBL/GenBank/DDBJ whole genome shotgun (WGS) entry which is preliminary data.</text>
</comment>
<organism evidence="1 2">
    <name type="scientific">Pseudomonas syringae pv. spinaceae</name>
    <dbReference type="NCBI Taxonomy" id="264459"/>
    <lineage>
        <taxon>Bacteria</taxon>
        <taxon>Pseudomonadati</taxon>
        <taxon>Pseudomonadota</taxon>
        <taxon>Gammaproteobacteria</taxon>
        <taxon>Pseudomonadales</taxon>
        <taxon>Pseudomonadaceae</taxon>
        <taxon>Pseudomonas</taxon>
        <taxon>Pseudomonas syringae</taxon>
    </lineage>
</organism>
<protein>
    <submittedName>
        <fullName evidence="1">Cytochrome C</fullName>
    </submittedName>
</protein>
<reference evidence="1 2" key="1">
    <citation type="submission" date="2015-09" db="EMBL/GenBank/DDBJ databases">
        <title>Genome announcement of multiple Pseudomonas syringae strains.</title>
        <authorList>
            <person name="Thakur S."/>
            <person name="Wang P.W."/>
            <person name="Gong Y."/>
            <person name="Weir B.S."/>
            <person name="Guttman D.S."/>
        </authorList>
    </citation>
    <scope>NUCLEOTIDE SEQUENCE [LARGE SCALE GENOMIC DNA]</scope>
    <source>
        <strain evidence="1 2">ICMP16929</strain>
    </source>
</reference>
<proteinExistence type="predicted"/>
<sequence>MQEMVTAKGFAAAEKAEKAEKRRELSKFRHASFFEKC</sequence>
<dbReference type="PATRIC" id="fig|264459.3.peg.2243"/>
<accession>A0A0Q0DT32</accession>